<keyword evidence="4" id="KW-0175">Coiled coil</keyword>
<dbReference type="GO" id="GO:0005730">
    <property type="term" value="C:nucleolus"/>
    <property type="evidence" value="ECO:0007669"/>
    <property type="project" value="InterPro"/>
</dbReference>
<feature type="compositionally biased region" description="Basic and acidic residues" evidence="5">
    <location>
        <begin position="863"/>
        <end position="872"/>
    </location>
</feature>
<comment type="similarity">
    <text evidence="2">Belongs to the MYBBP1A family.</text>
</comment>
<name>A0A1G4JCE3_9SACH</name>
<sequence>MRVTSVVTFLDFHIITWNDNHDRRHYLDWLSHCELFSYIDAISSTISSGSTTSIELQGTFTTSLAVFYSVLYRVFFKIMKSVDDSAEKPTQIDRDLFYQLASDLSEERLQATVKVVTQLSELPRESGEWNYVLKRLINGLSSSRNGARLGFGLCLTEAVFLALQKEVLPDVGHYMQLLMSALSKDATKNGKEERGLLFGKLFGLQVLLNEPLFSNVFKTKIGAESKSEELNLDFTLKYAQALIDVATTKTWIRESSLYTLYQAIEKLAPLLTSQKALDAAFNLLDESHLTLTSEGLAIYLFLLHTCPATRKLASQNRPNLQNSWKNGDPLKRGNLPLIANALKEANVSEDSSLKQKAVWAPRLHFVWDVLLSAVLSTDSYKLAKSEERVTKKRKKDSHDKTLFIGLPEFWKSVVDDSFFNEKASSERKYLGFLVFEKALQLVPASHLTDLFSTNLMRCSINQCGSSERNLHKISQKSLKSIVSVCQEHPEKTAPVFEAVAFSENGSIHFDQLTKSKTIAGLLANKALSTEHLLTMVGVLTQNLHKKHDDVPMARFTVDAILHLVRAHKSQADILWIGPSFDVLIQLGLFRDQDSPEDNASDLSNQSIGPVAVERLYSMLADLLFAEKESRTICWPYMALGKLLERKKDQPLLNAIDEELSEIFDAAEKELKKVSKQLSKDNSNLQLWGLQLLFSVSLLEAYSGEAESVSVLEDLISFSKIFEGEEENSSYAGFIEILLSLAAQKKALLRKSSLMIWESFVDQVSPEDLSVLLEILPARENKEGYTDLFEGGNKGESSNEEDEDEDENALAEEENDMMSDDGSNDDEESDSNDEDSLNDDAGKIDKEATSALARALNLPDSLVDDKGEVHFDDLGDTGDESEDESEEDLDDEKMMELDGQLSEIFKRRKEALSQIPTGNKRKKEVQESRENVISLKHKVVDMLEVMTKWAESESKKKEFSKALDKVVDTIAPLIACARTTLDRPLAEKVSKLVKNRITKLRVAGTQFGGRHDRDTIAGLLTEIHESMLSKKPGQFPNLYFSMCSSVSIFLAKLMIEMDSSMETYLVLTELYHKSLNEWLIRGKFGVTMFTEFLTWLAVKKQQGLN</sequence>
<gene>
    <name evidence="6" type="ORF">LAME_0D11056G</name>
</gene>
<dbReference type="PANTHER" id="PTHR13213">
    <property type="entry name" value="MYB-BINDING PROTEIN 1A FAMILY MEMBER"/>
    <property type="match status" value="1"/>
</dbReference>
<dbReference type="OrthoDB" id="342531at2759"/>
<evidence type="ECO:0000256" key="1">
    <source>
        <dbReference type="ARBA" id="ARBA00004123"/>
    </source>
</evidence>
<evidence type="ECO:0000256" key="5">
    <source>
        <dbReference type="SAM" id="MobiDB-lite"/>
    </source>
</evidence>
<feature type="compositionally biased region" description="Acidic residues" evidence="5">
    <location>
        <begin position="797"/>
        <end position="837"/>
    </location>
</feature>
<dbReference type="PANTHER" id="PTHR13213:SF2">
    <property type="entry name" value="MYB-BINDING PROTEIN 1A"/>
    <property type="match status" value="1"/>
</dbReference>
<dbReference type="SUPFAM" id="SSF48371">
    <property type="entry name" value="ARM repeat"/>
    <property type="match status" value="1"/>
</dbReference>
<feature type="compositionally biased region" description="Acidic residues" evidence="5">
    <location>
        <begin position="873"/>
        <end position="892"/>
    </location>
</feature>
<comment type="subcellular location">
    <subcellularLocation>
        <location evidence="1">Nucleus</location>
    </subcellularLocation>
</comment>
<reference evidence="7" key="1">
    <citation type="submission" date="2016-03" db="EMBL/GenBank/DDBJ databases">
        <authorList>
            <person name="Devillers Hugo."/>
        </authorList>
    </citation>
    <scope>NUCLEOTIDE SEQUENCE [LARGE SCALE GENOMIC DNA]</scope>
</reference>
<evidence type="ECO:0000256" key="4">
    <source>
        <dbReference type="SAM" id="Coils"/>
    </source>
</evidence>
<dbReference type="Proteomes" id="UP000191144">
    <property type="component" value="Chromosome D"/>
</dbReference>
<evidence type="ECO:0000313" key="6">
    <source>
        <dbReference type="EMBL" id="SCU87683.1"/>
    </source>
</evidence>
<keyword evidence="3" id="KW-0539">Nucleus</keyword>
<accession>A0A1G4JCE3</accession>
<dbReference type="InterPro" id="IPR016024">
    <property type="entry name" value="ARM-type_fold"/>
</dbReference>
<feature type="region of interest" description="Disordered" evidence="5">
    <location>
        <begin position="783"/>
        <end position="840"/>
    </location>
</feature>
<feature type="region of interest" description="Disordered" evidence="5">
    <location>
        <begin position="863"/>
        <end position="892"/>
    </location>
</feature>
<dbReference type="AlphaFoldDB" id="A0A1G4JCE3"/>
<proteinExistence type="inferred from homology"/>
<feature type="coiled-coil region" evidence="4">
    <location>
        <begin position="656"/>
        <end position="683"/>
    </location>
</feature>
<dbReference type="Pfam" id="PF04931">
    <property type="entry name" value="DNA_pol_phi"/>
    <property type="match status" value="1"/>
</dbReference>
<dbReference type="EMBL" id="LT598482">
    <property type="protein sequence ID" value="SCU87683.1"/>
    <property type="molecule type" value="Genomic_DNA"/>
</dbReference>
<keyword evidence="7" id="KW-1185">Reference proteome</keyword>
<evidence type="ECO:0000256" key="3">
    <source>
        <dbReference type="ARBA" id="ARBA00023242"/>
    </source>
</evidence>
<dbReference type="InterPro" id="IPR007015">
    <property type="entry name" value="DNA_pol_V/MYBBP1A"/>
</dbReference>
<dbReference type="GO" id="GO:0000182">
    <property type="term" value="F:rDNA binding"/>
    <property type="evidence" value="ECO:0007669"/>
    <property type="project" value="TreeGrafter"/>
</dbReference>
<evidence type="ECO:0000313" key="7">
    <source>
        <dbReference type="Proteomes" id="UP000191144"/>
    </source>
</evidence>
<organism evidence="6 7">
    <name type="scientific">Lachancea meyersii CBS 8951</name>
    <dbReference type="NCBI Taxonomy" id="1266667"/>
    <lineage>
        <taxon>Eukaryota</taxon>
        <taxon>Fungi</taxon>
        <taxon>Dikarya</taxon>
        <taxon>Ascomycota</taxon>
        <taxon>Saccharomycotina</taxon>
        <taxon>Saccharomycetes</taxon>
        <taxon>Saccharomycetales</taxon>
        <taxon>Saccharomycetaceae</taxon>
        <taxon>Lachancea</taxon>
    </lineage>
</organism>
<protein>
    <submittedName>
        <fullName evidence="6">LAME_0D11056g1_1</fullName>
    </submittedName>
</protein>
<evidence type="ECO:0000256" key="2">
    <source>
        <dbReference type="ARBA" id="ARBA00006809"/>
    </source>
</evidence>
<dbReference type="GO" id="GO:0006355">
    <property type="term" value="P:regulation of DNA-templated transcription"/>
    <property type="evidence" value="ECO:0007669"/>
    <property type="project" value="InterPro"/>
</dbReference>